<keyword evidence="4" id="KW-1185">Reference proteome</keyword>
<dbReference type="PANTHER" id="PTHR21812">
    <property type="entry name" value="INO80 COMPLEX SUBUNIT E"/>
    <property type="match status" value="1"/>
</dbReference>
<dbReference type="Proteomes" id="UP000009022">
    <property type="component" value="Unassembled WGS sequence"/>
</dbReference>
<dbReference type="HOGENOM" id="CLU_928513_0_0_1"/>
<organism evidence="3 4">
    <name type="scientific">Trichoplax adhaerens</name>
    <name type="common">Trichoplax reptans</name>
    <dbReference type="NCBI Taxonomy" id="10228"/>
    <lineage>
        <taxon>Eukaryota</taxon>
        <taxon>Metazoa</taxon>
        <taxon>Placozoa</taxon>
        <taxon>Uniplacotomia</taxon>
        <taxon>Trichoplacea</taxon>
        <taxon>Trichoplacidae</taxon>
        <taxon>Trichoplax</taxon>
    </lineage>
</organism>
<feature type="domain" description="INO80 complex subunit E N-terminal" evidence="2">
    <location>
        <begin position="33"/>
        <end position="72"/>
    </location>
</feature>
<sequence>MSDSNEQPEEIDAAADTKSEDIMPTVLPKTSSKHRYKTLKRKLKFLLYEQECFREELVKIQKKILRVSMDKNGDGVITLEHDGIFCNSFLLDRLLKYENVPLSSSDEDGTASSSNESEIERKRKKTHHANDGSSTKSKPIKEKKRKSHLSKKSTNQRSSSNDTKELNGRASSSDKQLVRCAYVADGIQCQEIVSKSSKFSYCKRHRTVIRIGPKNGNSSSKSSKMIKYSLVKKGHHLKKGKERKKSLQGEFSRLSTDADIGLSQDAFSDTFGEKVEQPANELESSLDDLIEEELVIDMQE</sequence>
<evidence type="ECO:0000313" key="3">
    <source>
        <dbReference type="EMBL" id="EDV21762.1"/>
    </source>
</evidence>
<feature type="compositionally biased region" description="Basic residues" evidence="1">
    <location>
        <begin position="141"/>
        <end position="151"/>
    </location>
</feature>
<protein>
    <recommendedName>
        <fullName evidence="2">INO80 complex subunit E N-terminal domain-containing protein</fullName>
    </recommendedName>
</protein>
<dbReference type="EMBL" id="DS985252">
    <property type="protein sequence ID" value="EDV21762.1"/>
    <property type="molecule type" value="Genomic_DNA"/>
</dbReference>
<evidence type="ECO:0000256" key="1">
    <source>
        <dbReference type="SAM" id="MobiDB-lite"/>
    </source>
</evidence>
<evidence type="ECO:0000259" key="2">
    <source>
        <dbReference type="Pfam" id="PF24237"/>
    </source>
</evidence>
<reference evidence="3 4" key="1">
    <citation type="journal article" date="2008" name="Nature">
        <title>The Trichoplax genome and the nature of placozoans.</title>
        <authorList>
            <person name="Srivastava M."/>
            <person name="Begovic E."/>
            <person name="Chapman J."/>
            <person name="Putnam N.H."/>
            <person name="Hellsten U."/>
            <person name="Kawashima T."/>
            <person name="Kuo A."/>
            <person name="Mitros T."/>
            <person name="Salamov A."/>
            <person name="Carpenter M.L."/>
            <person name="Signorovitch A.Y."/>
            <person name="Moreno M.A."/>
            <person name="Kamm K."/>
            <person name="Grimwood J."/>
            <person name="Schmutz J."/>
            <person name="Shapiro H."/>
            <person name="Grigoriev I.V."/>
            <person name="Buss L.W."/>
            <person name="Schierwater B."/>
            <person name="Dellaporta S.L."/>
            <person name="Rokhsar D.S."/>
        </authorList>
    </citation>
    <scope>NUCLEOTIDE SEQUENCE [LARGE SCALE GENOMIC DNA]</scope>
    <source>
        <strain evidence="3 4">Grell-BS-1999</strain>
    </source>
</reference>
<gene>
    <name evidence="3" type="ORF">TRIADDRAFT_59811</name>
</gene>
<dbReference type="RefSeq" id="XP_002115910.1">
    <property type="nucleotide sequence ID" value="XM_002115874.1"/>
</dbReference>
<dbReference type="CTD" id="6756985"/>
<dbReference type="InterPro" id="IPR056515">
    <property type="entry name" value="INO80E_N"/>
</dbReference>
<dbReference type="STRING" id="10228.B3S6H9"/>
<dbReference type="GeneID" id="6756985"/>
<name>B3S6H9_TRIAD</name>
<dbReference type="GO" id="GO:0031011">
    <property type="term" value="C:Ino80 complex"/>
    <property type="evidence" value="ECO:0000318"/>
    <property type="project" value="GO_Central"/>
</dbReference>
<dbReference type="AlphaFoldDB" id="B3S6H9"/>
<dbReference type="OrthoDB" id="5977486at2759"/>
<dbReference type="eggNOG" id="ENOG502RZ5F">
    <property type="taxonomic scope" value="Eukaryota"/>
</dbReference>
<dbReference type="Pfam" id="PF24237">
    <property type="entry name" value="INO80E"/>
    <property type="match status" value="1"/>
</dbReference>
<dbReference type="KEGG" id="tad:TRIADDRAFT_59811"/>
<dbReference type="InParanoid" id="B3S6H9"/>
<accession>B3S6H9</accession>
<dbReference type="GO" id="GO:0006338">
    <property type="term" value="P:chromatin remodeling"/>
    <property type="evidence" value="ECO:0007669"/>
    <property type="project" value="InterPro"/>
</dbReference>
<evidence type="ECO:0000313" key="4">
    <source>
        <dbReference type="Proteomes" id="UP000009022"/>
    </source>
</evidence>
<dbReference type="InterPro" id="IPR026678">
    <property type="entry name" value="INO80E"/>
</dbReference>
<proteinExistence type="predicted"/>
<dbReference type="PANTHER" id="PTHR21812:SF1">
    <property type="entry name" value="INO80 COMPLEX SUBUNIT E"/>
    <property type="match status" value="1"/>
</dbReference>
<feature type="region of interest" description="Disordered" evidence="1">
    <location>
        <begin position="102"/>
        <end position="170"/>
    </location>
</feature>